<dbReference type="InterPro" id="IPR008780">
    <property type="entry name" value="Plasmodium_Vir"/>
</dbReference>
<dbReference type="Pfam" id="PF05795">
    <property type="entry name" value="Plasmodium_Vir"/>
    <property type="match status" value="1"/>
</dbReference>
<dbReference type="EMBL" id="KQ234518">
    <property type="protein sequence ID" value="KMZ77056.1"/>
    <property type="molecule type" value="Genomic_DNA"/>
</dbReference>
<sequence length="188" mass="22732">MNIYKMIINFIQKYDLYEEFRGSLLSYTKYELFNKPVEIDGKNIECEELSSKLRMHKSFKKFCYMLSNNIKEVFKSLEYHQSSQEICKFLNYWLYDALIKIKFLNDEENISKSSVMDKISQLWNSSIYSKKCVLNNYNINSTDFMHMKELYDYSKHISAIENNKNTHEDEQCRKQYCSYIKKVDHIIL</sequence>
<protein>
    <recommendedName>
        <fullName evidence="3">PIR Superfamily Protein</fullName>
    </recommendedName>
</protein>
<evidence type="ECO:0000313" key="2">
    <source>
        <dbReference type="Proteomes" id="UP000053562"/>
    </source>
</evidence>
<proteinExistence type="predicted"/>
<dbReference type="AlphaFoldDB" id="A0A0J9S2P5"/>
<evidence type="ECO:0000313" key="1">
    <source>
        <dbReference type="EMBL" id="KMZ77056.1"/>
    </source>
</evidence>
<organism evidence="1 2">
    <name type="scientific">Plasmodium vivax India VII</name>
    <dbReference type="NCBI Taxonomy" id="1077284"/>
    <lineage>
        <taxon>Eukaryota</taxon>
        <taxon>Sar</taxon>
        <taxon>Alveolata</taxon>
        <taxon>Apicomplexa</taxon>
        <taxon>Aconoidasida</taxon>
        <taxon>Haemosporida</taxon>
        <taxon>Plasmodiidae</taxon>
        <taxon>Plasmodium</taxon>
        <taxon>Plasmodium (Plasmodium)</taxon>
    </lineage>
</organism>
<name>A0A0J9S2P5_PLAVI</name>
<gene>
    <name evidence="1" type="ORF">PVIIG_05237</name>
</gene>
<evidence type="ECO:0008006" key="3">
    <source>
        <dbReference type="Google" id="ProtNLM"/>
    </source>
</evidence>
<accession>A0A0J9S2P5</accession>
<dbReference type="Proteomes" id="UP000053562">
    <property type="component" value="Unassembled WGS sequence"/>
</dbReference>
<reference evidence="1 2" key="1">
    <citation type="submission" date="2011-08" db="EMBL/GenBank/DDBJ databases">
        <title>The Genome Sequence of Plasmodium vivax India VII.</title>
        <authorList>
            <consortium name="The Broad Institute Genome Sequencing Platform"/>
            <consortium name="The Broad Institute Genome Sequencing Center for Infectious Disease"/>
            <person name="Neafsey D."/>
            <person name="Carlton J."/>
            <person name="Barnwell J."/>
            <person name="Collins W."/>
            <person name="Escalante A."/>
            <person name="Mullikin J."/>
            <person name="Saul A."/>
            <person name="Guigo R."/>
            <person name="Camara F."/>
            <person name="Young S.K."/>
            <person name="Zeng Q."/>
            <person name="Gargeya S."/>
            <person name="Fitzgerald M."/>
            <person name="Haas B."/>
            <person name="Abouelleil A."/>
            <person name="Alvarado L."/>
            <person name="Arachchi H.M."/>
            <person name="Berlin A."/>
            <person name="Brown A."/>
            <person name="Chapman S.B."/>
            <person name="Chen Z."/>
            <person name="Dunbar C."/>
            <person name="Freedman E."/>
            <person name="Gearin G."/>
            <person name="Gellesch M."/>
            <person name="Goldberg J."/>
            <person name="Griggs A."/>
            <person name="Gujja S."/>
            <person name="Heiman D."/>
            <person name="Howarth C."/>
            <person name="Larson L."/>
            <person name="Lui A."/>
            <person name="MacDonald P.J.P."/>
            <person name="Montmayeur A."/>
            <person name="Murphy C."/>
            <person name="Neiman D."/>
            <person name="Pearson M."/>
            <person name="Priest M."/>
            <person name="Roberts A."/>
            <person name="Saif S."/>
            <person name="Shea T."/>
            <person name="Shenoy N."/>
            <person name="Sisk P."/>
            <person name="Stolte C."/>
            <person name="Sykes S."/>
            <person name="Wortman J."/>
            <person name="Nusbaum C."/>
            <person name="Birren B."/>
        </authorList>
    </citation>
    <scope>NUCLEOTIDE SEQUENCE [LARGE SCALE GENOMIC DNA]</scope>
    <source>
        <strain evidence="1 2">India VII</strain>
    </source>
</reference>
<dbReference type="OrthoDB" id="10328949at2759"/>